<feature type="transmembrane region" description="Helical" evidence="7">
    <location>
        <begin position="207"/>
        <end position="227"/>
    </location>
</feature>
<sequence>MLNGRSEAIVTATSVFLALSLVTVGLRCFVRARIVRAFGRDDWTMVAAMALNLGFAICTLVGCSYGMGQKMKDILPHPGYNRRALLCWWLGQVFYIITCVVAKMSIIISLLRITISRAHILILYAAMGLTLAVGLLFFFFTIFECKPVDYFWNRSTTKPGSCIDTDILIAIAYTYSVGAAVADFTIGILPIFIIWSLRMNARTKMAIAGILGIGCIASAAVIVRIPFIHSYKDPEFFYATYQISIWSNVEAGLGITAGSLTTLRPLVRFLRDGSSASRSHQRQPGSFPLSGNMPMPKGLSRRSKPEEGGEDSRRLWTGMADDEYQGVTTTVITGSHPTKRGESEESLTV</sequence>
<evidence type="ECO:0000313" key="12">
    <source>
        <dbReference type="Proteomes" id="UP000654922"/>
    </source>
</evidence>
<comment type="caution">
    <text evidence="9">The sequence shown here is derived from an EMBL/GenBank/DDBJ whole genome shotgun (WGS) entry which is preliminary data.</text>
</comment>
<evidence type="ECO:0000256" key="2">
    <source>
        <dbReference type="ARBA" id="ARBA00022692"/>
    </source>
</evidence>
<keyword evidence="11" id="KW-1185">Reference proteome</keyword>
<comment type="subcellular location">
    <subcellularLocation>
        <location evidence="1">Membrane</location>
        <topology evidence="1">Multi-pass membrane protein</topology>
    </subcellularLocation>
</comment>
<dbReference type="EMBL" id="JACBAE010001396">
    <property type="protein sequence ID" value="KAF7156666.1"/>
    <property type="molecule type" value="Genomic_DNA"/>
</dbReference>
<feature type="transmembrane region" description="Helical" evidence="7">
    <location>
        <begin position="167"/>
        <end position="195"/>
    </location>
</feature>
<feature type="transmembrane region" description="Helical" evidence="7">
    <location>
        <begin position="42"/>
        <end position="68"/>
    </location>
</feature>
<name>A0A8H6PMD7_9EURO</name>
<organism evidence="9 12">
    <name type="scientific">Aspergillus felis</name>
    <dbReference type="NCBI Taxonomy" id="1287682"/>
    <lineage>
        <taxon>Eukaryota</taxon>
        <taxon>Fungi</taxon>
        <taxon>Dikarya</taxon>
        <taxon>Ascomycota</taxon>
        <taxon>Pezizomycotina</taxon>
        <taxon>Eurotiomycetes</taxon>
        <taxon>Eurotiomycetidae</taxon>
        <taxon>Eurotiales</taxon>
        <taxon>Aspergillaceae</taxon>
        <taxon>Aspergillus</taxon>
        <taxon>Aspergillus subgen. Fumigati</taxon>
    </lineage>
</organism>
<keyword evidence="3 7" id="KW-1133">Transmembrane helix</keyword>
<dbReference type="Pfam" id="PF20684">
    <property type="entry name" value="Fung_rhodopsin"/>
    <property type="match status" value="1"/>
</dbReference>
<evidence type="ECO:0000259" key="8">
    <source>
        <dbReference type="Pfam" id="PF20684"/>
    </source>
</evidence>
<evidence type="ECO:0000256" key="3">
    <source>
        <dbReference type="ARBA" id="ARBA00022989"/>
    </source>
</evidence>
<keyword evidence="2 7" id="KW-0812">Transmembrane</keyword>
<evidence type="ECO:0000313" key="11">
    <source>
        <dbReference type="Proteomes" id="UP000641853"/>
    </source>
</evidence>
<dbReference type="PANTHER" id="PTHR33048">
    <property type="entry name" value="PTH11-LIKE INTEGRAL MEMBRANE PROTEIN (AFU_ORTHOLOGUE AFUA_5G11245)"/>
    <property type="match status" value="1"/>
</dbReference>
<dbReference type="PANTHER" id="PTHR33048:SF140">
    <property type="entry name" value="ATPASE, PUTATIVE (EUROFUNG)-RELATED"/>
    <property type="match status" value="1"/>
</dbReference>
<feature type="compositionally biased region" description="Polar residues" evidence="6">
    <location>
        <begin position="274"/>
        <end position="284"/>
    </location>
</feature>
<evidence type="ECO:0000256" key="6">
    <source>
        <dbReference type="SAM" id="MobiDB-lite"/>
    </source>
</evidence>
<evidence type="ECO:0000256" key="5">
    <source>
        <dbReference type="ARBA" id="ARBA00038359"/>
    </source>
</evidence>
<feature type="compositionally biased region" description="Basic and acidic residues" evidence="6">
    <location>
        <begin position="303"/>
        <end position="314"/>
    </location>
</feature>
<reference evidence="9" key="1">
    <citation type="submission" date="2020-06" db="EMBL/GenBank/DDBJ databases">
        <title>Draft genome sequences of strains closely related to Aspergillus parafelis and Aspergillus hiratsukae.</title>
        <authorList>
            <person name="Dos Santos R.A.C."/>
            <person name="Rivero-Menendez O."/>
            <person name="Steenwyk J.L."/>
            <person name="Mead M.E."/>
            <person name="Goldman G.H."/>
            <person name="Alastruey-Izquierdo A."/>
            <person name="Rokas A."/>
        </authorList>
    </citation>
    <scope>NUCLEOTIDE SEQUENCE</scope>
    <source>
        <strain evidence="9">CNM-CM5623</strain>
        <strain evidence="10">CNM-CM7691</strain>
    </source>
</reference>
<gene>
    <name evidence="9" type="ORF">CNMCM5623_000339</name>
    <name evidence="10" type="ORF">CNMCM7691_009157</name>
</gene>
<dbReference type="OrthoDB" id="3897607at2759"/>
<evidence type="ECO:0000313" key="9">
    <source>
        <dbReference type="EMBL" id="KAF7156666.1"/>
    </source>
</evidence>
<dbReference type="GO" id="GO:0016020">
    <property type="term" value="C:membrane"/>
    <property type="evidence" value="ECO:0007669"/>
    <property type="project" value="UniProtKB-SubCell"/>
</dbReference>
<dbReference type="Proteomes" id="UP000641853">
    <property type="component" value="Unassembled WGS sequence"/>
</dbReference>
<feature type="transmembrane region" description="Helical" evidence="7">
    <location>
        <begin position="88"/>
        <end position="108"/>
    </location>
</feature>
<dbReference type="Proteomes" id="UP000654922">
    <property type="component" value="Unassembled WGS sequence"/>
</dbReference>
<keyword evidence="4 7" id="KW-0472">Membrane</keyword>
<comment type="similarity">
    <text evidence="5">Belongs to the SAT4 family.</text>
</comment>
<protein>
    <recommendedName>
        <fullName evidence="8">Rhodopsin domain-containing protein</fullName>
    </recommendedName>
</protein>
<evidence type="ECO:0000256" key="7">
    <source>
        <dbReference type="SAM" id="Phobius"/>
    </source>
</evidence>
<proteinExistence type="inferred from homology"/>
<evidence type="ECO:0000256" key="4">
    <source>
        <dbReference type="ARBA" id="ARBA00023136"/>
    </source>
</evidence>
<dbReference type="AlphaFoldDB" id="A0A8H6PMD7"/>
<feature type="domain" description="Rhodopsin" evidence="8">
    <location>
        <begin position="26"/>
        <end position="268"/>
    </location>
</feature>
<dbReference type="InterPro" id="IPR049326">
    <property type="entry name" value="Rhodopsin_dom_fungi"/>
</dbReference>
<evidence type="ECO:0000313" key="10">
    <source>
        <dbReference type="EMBL" id="KAF7175592.1"/>
    </source>
</evidence>
<feature type="transmembrane region" description="Helical" evidence="7">
    <location>
        <begin position="12"/>
        <end position="30"/>
    </location>
</feature>
<feature type="compositionally biased region" description="Polar residues" evidence="6">
    <location>
        <begin position="326"/>
        <end position="336"/>
    </location>
</feature>
<dbReference type="EMBL" id="JACBAG010001921">
    <property type="protein sequence ID" value="KAF7175592.1"/>
    <property type="molecule type" value="Genomic_DNA"/>
</dbReference>
<evidence type="ECO:0000256" key="1">
    <source>
        <dbReference type="ARBA" id="ARBA00004141"/>
    </source>
</evidence>
<feature type="transmembrane region" description="Helical" evidence="7">
    <location>
        <begin position="120"/>
        <end position="143"/>
    </location>
</feature>
<accession>A0A8H6PMD7</accession>
<feature type="region of interest" description="Disordered" evidence="6">
    <location>
        <begin position="274"/>
        <end position="349"/>
    </location>
</feature>
<dbReference type="InterPro" id="IPR052337">
    <property type="entry name" value="SAT4-like"/>
</dbReference>